<accession>A0A0X8X790</accession>
<reference evidence="1" key="1">
    <citation type="submission" date="2016-02" db="EMBL/GenBank/DDBJ databases">
        <title>Halorhodospira halochloris DSM-1059 complete genome, version 2.</title>
        <authorList>
            <person name="Tsukatani Y."/>
        </authorList>
    </citation>
    <scope>NUCLEOTIDE SEQUENCE</scope>
    <source>
        <strain evidence="1">DSM 1059</strain>
    </source>
</reference>
<dbReference type="KEGG" id="hhk:HH1059_02040"/>
<dbReference type="AlphaFoldDB" id="A0A0X8X790"/>
<protein>
    <recommendedName>
        <fullName evidence="3">Nucleotidyltransferase</fullName>
    </recommendedName>
</protein>
<evidence type="ECO:0000313" key="1">
    <source>
        <dbReference type="EMBL" id="BAU56879.2"/>
    </source>
</evidence>
<dbReference type="EMBL" id="AP017372">
    <property type="protein sequence ID" value="BAU56879.2"/>
    <property type="molecule type" value="Genomic_DNA"/>
</dbReference>
<proteinExistence type="predicted"/>
<dbReference type="Proteomes" id="UP000218890">
    <property type="component" value="Chromosome"/>
</dbReference>
<keyword evidence="2" id="KW-1185">Reference proteome</keyword>
<sequence length="194" mass="21964">MRVSLIREAARLMAEEGIKDYFTAKRKAAQRLGAADTHNLPKNQEIQDALIEYQEVFGGAEHLAQLHELRREAVKAMELFERFRPRLVGPVLLGTADSSSGVQLHLFADTPETVLFFLMDRGIPFDPDERRLRFGKDGWAVLPVFRFMAGNTEVELTVFNENGLREAPRSEVHGRPMERASLNEVRSMIDGAEV</sequence>
<organism evidence="1 2">
    <name type="scientific">Halorhodospira halochloris</name>
    <name type="common">Ectothiorhodospira halochloris</name>
    <dbReference type="NCBI Taxonomy" id="1052"/>
    <lineage>
        <taxon>Bacteria</taxon>
        <taxon>Pseudomonadati</taxon>
        <taxon>Pseudomonadota</taxon>
        <taxon>Gammaproteobacteria</taxon>
        <taxon>Chromatiales</taxon>
        <taxon>Ectothiorhodospiraceae</taxon>
        <taxon>Halorhodospira</taxon>
    </lineage>
</organism>
<gene>
    <name evidence="1" type="ORF">HH1059_02040</name>
</gene>
<evidence type="ECO:0000313" key="2">
    <source>
        <dbReference type="Proteomes" id="UP000218890"/>
    </source>
</evidence>
<name>A0A0X8X790_HALHR</name>
<evidence type="ECO:0008006" key="3">
    <source>
        <dbReference type="Google" id="ProtNLM"/>
    </source>
</evidence>